<comment type="caution">
    <text evidence="3">The sequence shown here is derived from an EMBL/GenBank/DDBJ whole genome shotgun (WGS) entry which is preliminary data.</text>
</comment>
<dbReference type="InterPro" id="IPR057684">
    <property type="entry name" value="DUF7924"/>
</dbReference>
<dbReference type="EMBL" id="JAGMWT010000025">
    <property type="protein sequence ID" value="KAH7111136.1"/>
    <property type="molecule type" value="Genomic_DNA"/>
</dbReference>
<evidence type="ECO:0000313" key="4">
    <source>
        <dbReference type="Proteomes" id="UP000700596"/>
    </source>
</evidence>
<dbReference type="AlphaFoldDB" id="A0A9P9I7W4"/>
<feature type="region of interest" description="Disordered" evidence="1">
    <location>
        <begin position="132"/>
        <end position="165"/>
    </location>
</feature>
<feature type="compositionally biased region" description="Low complexity" evidence="1">
    <location>
        <begin position="30"/>
        <end position="41"/>
    </location>
</feature>
<organism evidence="3 4">
    <name type="scientific">Dendryphion nanum</name>
    <dbReference type="NCBI Taxonomy" id="256645"/>
    <lineage>
        <taxon>Eukaryota</taxon>
        <taxon>Fungi</taxon>
        <taxon>Dikarya</taxon>
        <taxon>Ascomycota</taxon>
        <taxon>Pezizomycotina</taxon>
        <taxon>Dothideomycetes</taxon>
        <taxon>Pleosporomycetidae</taxon>
        <taxon>Pleosporales</taxon>
        <taxon>Torulaceae</taxon>
        <taxon>Dendryphion</taxon>
    </lineage>
</organism>
<dbReference type="OrthoDB" id="5372703at2759"/>
<feature type="compositionally biased region" description="Basic residues" evidence="1">
    <location>
        <begin position="19"/>
        <end position="29"/>
    </location>
</feature>
<evidence type="ECO:0000256" key="1">
    <source>
        <dbReference type="SAM" id="MobiDB-lite"/>
    </source>
</evidence>
<keyword evidence="4" id="KW-1185">Reference proteome</keyword>
<protein>
    <recommendedName>
        <fullName evidence="2">DUF7924 domain-containing protein</fullName>
    </recommendedName>
</protein>
<accession>A0A9P9I7W4</accession>
<feature type="domain" description="DUF7924" evidence="2">
    <location>
        <begin position="175"/>
        <end position="276"/>
    </location>
</feature>
<dbReference type="Pfam" id="PF25545">
    <property type="entry name" value="DUF7924"/>
    <property type="match status" value="1"/>
</dbReference>
<feature type="region of interest" description="Disordered" evidence="1">
    <location>
        <begin position="1"/>
        <end position="49"/>
    </location>
</feature>
<dbReference type="Proteomes" id="UP000700596">
    <property type="component" value="Unassembled WGS sequence"/>
</dbReference>
<name>A0A9P9I7W4_9PLEO</name>
<evidence type="ECO:0000259" key="2">
    <source>
        <dbReference type="Pfam" id="PF25545"/>
    </source>
</evidence>
<gene>
    <name evidence="3" type="ORF">B0J11DRAFT_554388</name>
</gene>
<proteinExistence type="predicted"/>
<evidence type="ECO:0000313" key="3">
    <source>
        <dbReference type="EMBL" id="KAH7111136.1"/>
    </source>
</evidence>
<reference evidence="3" key="1">
    <citation type="journal article" date="2021" name="Nat. Commun.">
        <title>Genetic determinants of endophytism in the Arabidopsis root mycobiome.</title>
        <authorList>
            <person name="Mesny F."/>
            <person name="Miyauchi S."/>
            <person name="Thiergart T."/>
            <person name="Pickel B."/>
            <person name="Atanasova L."/>
            <person name="Karlsson M."/>
            <person name="Huettel B."/>
            <person name="Barry K.W."/>
            <person name="Haridas S."/>
            <person name="Chen C."/>
            <person name="Bauer D."/>
            <person name="Andreopoulos W."/>
            <person name="Pangilinan J."/>
            <person name="LaButti K."/>
            <person name="Riley R."/>
            <person name="Lipzen A."/>
            <person name="Clum A."/>
            <person name="Drula E."/>
            <person name="Henrissat B."/>
            <person name="Kohler A."/>
            <person name="Grigoriev I.V."/>
            <person name="Martin F.M."/>
            <person name="Hacquard S."/>
        </authorList>
    </citation>
    <scope>NUCLEOTIDE SEQUENCE</scope>
    <source>
        <strain evidence="3">MPI-CAGE-CH-0243</strain>
    </source>
</reference>
<sequence>MMAAPPTPRNKFSNDRGRRGAKRHARSHGSRTPSPSKRPSPQTYRTRNMHHAGVFVDKLVDLPGVVDDEVRRILRIKTWGDQVNARECLLEGDWKASMNSVVRGIADLWLGVLKTHMSEKVWNSDLKPTGVSLKESLPEDSNGAHTPRSAPAQSALPDLNPDGAASTAAAFTGTEAADPYHISTPKPDITIGIAHTAFVQRHQRRLVDRQASGSILSDPHAADMGIRFPFLVVEAKGLGLNGSLISAQNQAAISGTCILVVLKDLSQQAAWNTSLEPEVRLHTLNAGPTGPVHELWVHFEHEGAVYTEYLQSWRTVRERDAQALVKGEFRDAVVNKLEKIPRSGAFG</sequence>